<comment type="caution">
    <text evidence="6">The sequence shown here is derived from an EMBL/GenBank/DDBJ whole genome shotgun (WGS) entry which is preliminary data.</text>
</comment>
<feature type="repeat" description="Filamin" evidence="4">
    <location>
        <begin position="1144"/>
        <end position="1239"/>
    </location>
</feature>
<keyword evidence="2" id="KW-0677">Repeat</keyword>
<dbReference type="PANTHER" id="PTHR38537">
    <property type="entry name" value="JITTERBUG, ISOFORM N"/>
    <property type="match status" value="1"/>
</dbReference>
<feature type="domain" description="Calponin-homology (CH)" evidence="5">
    <location>
        <begin position="136"/>
        <end position="239"/>
    </location>
</feature>
<dbReference type="CDD" id="cd21229">
    <property type="entry name" value="CH_jitterbug-like_rpt2"/>
    <property type="match status" value="1"/>
</dbReference>
<evidence type="ECO:0000256" key="3">
    <source>
        <dbReference type="ARBA" id="ARBA00023203"/>
    </source>
</evidence>
<feature type="repeat" description="Filamin" evidence="4">
    <location>
        <begin position="1260"/>
        <end position="1328"/>
    </location>
</feature>
<keyword evidence="3" id="KW-0009">Actin-binding</keyword>
<evidence type="ECO:0000256" key="2">
    <source>
        <dbReference type="ARBA" id="ARBA00022737"/>
    </source>
</evidence>
<dbReference type="GO" id="GO:0030036">
    <property type="term" value="P:actin cytoskeleton organization"/>
    <property type="evidence" value="ECO:0007669"/>
    <property type="project" value="InterPro"/>
</dbReference>
<feature type="repeat" description="Filamin" evidence="4">
    <location>
        <begin position="1429"/>
        <end position="1509"/>
    </location>
</feature>
<dbReference type="EMBL" id="JAEAOA010000943">
    <property type="protein sequence ID" value="KAK3589648.1"/>
    <property type="molecule type" value="Genomic_DNA"/>
</dbReference>
<dbReference type="PANTHER" id="PTHR38537:SF16">
    <property type="entry name" value="CALPONIN-HOMOLOGY (CH) DOMAIN-CONTAINING PROTEIN"/>
    <property type="match status" value="1"/>
</dbReference>
<dbReference type="SMART" id="SM00033">
    <property type="entry name" value="CH"/>
    <property type="match status" value="3"/>
</dbReference>
<dbReference type="InterPro" id="IPR013783">
    <property type="entry name" value="Ig-like_fold"/>
</dbReference>
<accession>A0AAE0VT45</accession>
<dbReference type="SUPFAM" id="SSF47576">
    <property type="entry name" value="Calponin-homology domain, CH-domain"/>
    <property type="match status" value="2"/>
</dbReference>
<dbReference type="PROSITE" id="PS50021">
    <property type="entry name" value="CH"/>
    <property type="match status" value="2"/>
</dbReference>
<dbReference type="Pfam" id="PF00307">
    <property type="entry name" value="CH"/>
    <property type="match status" value="2"/>
</dbReference>
<dbReference type="Gene3D" id="1.10.418.10">
    <property type="entry name" value="Calponin-like domain"/>
    <property type="match status" value="3"/>
</dbReference>
<dbReference type="InterPro" id="IPR001589">
    <property type="entry name" value="Actinin_actin-bd_CS"/>
</dbReference>
<evidence type="ECO:0000259" key="5">
    <source>
        <dbReference type="PROSITE" id="PS50021"/>
    </source>
</evidence>
<dbReference type="InterPro" id="IPR017868">
    <property type="entry name" value="Filamin/ABP280_repeat-like"/>
</dbReference>
<dbReference type="Gene3D" id="2.60.40.10">
    <property type="entry name" value="Immunoglobulins"/>
    <property type="match status" value="18"/>
</dbReference>
<dbReference type="PROSITE" id="PS50194">
    <property type="entry name" value="FILAMIN_REPEAT"/>
    <property type="match status" value="18"/>
</dbReference>
<reference evidence="6" key="1">
    <citation type="journal article" date="2021" name="Genome Biol. Evol.">
        <title>A High-Quality Reference Genome for a Parasitic Bivalve with Doubly Uniparental Inheritance (Bivalvia: Unionida).</title>
        <authorList>
            <person name="Smith C.H."/>
        </authorList>
    </citation>
    <scope>NUCLEOTIDE SEQUENCE</scope>
    <source>
        <strain evidence="6">CHS0354</strain>
    </source>
</reference>
<protein>
    <recommendedName>
        <fullName evidence="5">Calponin-homology (CH) domain-containing protein</fullName>
    </recommendedName>
</protein>
<dbReference type="GO" id="GO:0051015">
    <property type="term" value="F:actin filament binding"/>
    <property type="evidence" value="ECO:0007669"/>
    <property type="project" value="InterPro"/>
</dbReference>
<dbReference type="InterPro" id="IPR014756">
    <property type="entry name" value="Ig_E-set"/>
</dbReference>
<feature type="repeat" description="Filamin" evidence="4">
    <location>
        <begin position="963"/>
        <end position="1057"/>
    </location>
</feature>
<feature type="repeat" description="Filamin" evidence="4">
    <location>
        <begin position="605"/>
        <end position="699"/>
    </location>
</feature>
<dbReference type="CDD" id="cd21227">
    <property type="entry name" value="CH_jitterbug-like_rpt1"/>
    <property type="match status" value="1"/>
</dbReference>
<organism evidence="6 7">
    <name type="scientific">Potamilus streckersoni</name>
    <dbReference type="NCBI Taxonomy" id="2493646"/>
    <lineage>
        <taxon>Eukaryota</taxon>
        <taxon>Metazoa</taxon>
        <taxon>Spiralia</taxon>
        <taxon>Lophotrochozoa</taxon>
        <taxon>Mollusca</taxon>
        <taxon>Bivalvia</taxon>
        <taxon>Autobranchia</taxon>
        <taxon>Heteroconchia</taxon>
        <taxon>Palaeoheterodonta</taxon>
        <taxon>Unionida</taxon>
        <taxon>Unionoidea</taxon>
        <taxon>Unionidae</taxon>
        <taxon>Ambleminae</taxon>
        <taxon>Lampsilini</taxon>
        <taxon>Potamilus</taxon>
    </lineage>
</organism>
<feature type="repeat" description="Filamin" evidence="4">
    <location>
        <begin position="1888"/>
        <end position="1984"/>
    </location>
</feature>
<feature type="repeat" description="Filamin" evidence="4">
    <location>
        <begin position="1794"/>
        <end position="1887"/>
    </location>
</feature>
<dbReference type="PROSITE" id="PS00019">
    <property type="entry name" value="ACTININ_1"/>
    <property type="match status" value="1"/>
</dbReference>
<feature type="repeat" description="Filamin" evidence="4">
    <location>
        <begin position="1349"/>
        <end position="1419"/>
    </location>
</feature>
<dbReference type="InterPro" id="IPR036872">
    <property type="entry name" value="CH_dom_sf"/>
</dbReference>
<dbReference type="FunFam" id="1.10.418.10:FF:000068">
    <property type="entry name" value="Putative Filamin-A"/>
    <property type="match status" value="1"/>
</dbReference>
<reference evidence="6" key="2">
    <citation type="journal article" date="2021" name="Genome Biol. Evol.">
        <title>Developing a high-quality reference genome for a parasitic bivalve with doubly uniparental inheritance (Bivalvia: Unionida).</title>
        <authorList>
            <person name="Smith C.H."/>
        </authorList>
    </citation>
    <scope>NUCLEOTIDE SEQUENCE</scope>
    <source>
        <strain evidence="6">CHS0354</strain>
        <tissue evidence="6">Mantle</tissue>
    </source>
</reference>
<feature type="repeat" description="Filamin" evidence="4">
    <location>
        <begin position="892"/>
        <end position="965"/>
    </location>
</feature>
<reference evidence="6" key="3">
    <citation type="submission" date="2023-05" db="EMBL/GenBank/DDBJ databases">
        <authorList>
            <person name="Smith C.H."/>
        </authorList>
    </citation>
    <scope>NUCLEOTIDE SEQUENCE</scope>
    <source>
        <strain evidence="6">CHS0354</strain>
        <tissue evidence="6">Mantle</tissue>
    </source>
</reference>
<feature type="repeat" description="Filamin" evidence="4">
    <location>
        <begin position="1700"/>
        <end position="1793"/>
    </location>
</feature>
<evidence type="ECO:0000313" key="6">
    <source>
        <dbReference type="EMBL" id="KAK3589648.1"/>
    </source>
</evidence>
<dbReference type="FunFam" id="2.60.40.10:FF:001145">
    <property type="entry name" value="Jitterbug, isoform I"/>
    <property type="match status" value="1"/>
</dbReference>
<dbReference type="InterPro" id="IPR001715">
    <property type="entry name" value="CH_dom"/>
</dbReference>
<dbReference type="Pfam" id="PF00630">
    <property type="entry name" value="Filamin"/>
    <property type="match status" value="16"/>
</dbReference>
<dbReference type="SMART" id="SM00557">
    <property type="entry name" value="IG_FLMN"/>
    <property type="match status" value="17"/>
</dbReference>
<feature type="repeat" description="Filamin" evidence="4">
    <location>
        <begin position="425"/>
        <end position="518"/>
    </location>
</feature>
<feature type="repeat" description="Filamin" evidence="4">
    <location>
        <begin position="785"/>
        <end position="878"/>
    </location>
</feature>
<proteinExistence type="inferred from homology"/>
<feature type="repeat" description="Filamin" evidence="4">
    <location>
        <begin position="348"/>
        <end position="428"/>
    </location>
</feature>
<dbReference type="InterPro" id="IPR044801">
    <property type="entry name" value="Filamin"/>
</dbReference>
<name>A0AAE0VT45_9BIVA</name>
<feature type="repeat" description="Filamin" evidence="4">
    <location>
        <begin position="1050"/>
        <end position="1146"/>
    </location>
</feature>
<dbReference type="Proteomes" id="UP001195483">
    <property type="component" value="Unassembled WGS sequence"/>
</dbReference>
<dbReference type="SUPFAM" id="SSF81296">
    <property type="entry name" value="E set domains"/>
    <property type="match status" value="18"/>
</dbReference>
<feature type="domain" description="Calponin-homology (CH)" evidence="5">
    <location>
        <begin position="25"/>
        <end position="130"/>
    </location>
</feature>
<evidence type="ECO:0000313" key="7">
    <source>
        <dbReference type="Proteomes" id="UP001195483"/>
    </source>
</evidence>
<evidence type="ECO:0000256" key="1">
    <source>
        <dbReference type="ARBA" id="ARBA00009238"/>
    </source>
</evidence>
<evidence type="ECO:0000256" key="4">
    <source>
        <dbReference type="PROSITE-ProRule" id="PRU00087"/>
    </source>
</evidence>
<gene>
    <name evidence="6" type="ORF">CHS0354_015146</name>
</gene>
<feature type="repeat" description="Filamin" evidence="4">
    <location>
        <begin position="528"/>
        <end position="607"/>
    </location>
</feature>
<sequence length="2026" mass="222535">MDARASARSREGHAASAGVADKWVLIQENTFRNWVNEQLRPKNMAIADFEKDFENGVKLCALITVLQGKSPGKVIQTPRNPHQELENVALALSAIANDNIRLVNIGADDVRTGNKKLIMGLIWHLILRYQIGKSKIPPKKLMLAWLKAVIPECHITNFTTDWNDGVALHALIEYCRPGLYPNWKQLGRSDRLENCRHAMNLAKEQFDIPMVVRPEDLSSSDLDELSGMTYLSYFMKLDSPGYHATLRNINRLLRNRSFSNFTTDWNDGQLLHDLVKSIGGSPRPLTGDPRTDTQNGIDAASALGIETVLAAQEMIDPEVDHIGNMAYAAYFTHFKPMKGGADKVLITSLPKSSFVGQETHFSIRLDDDASPGDVHAEVKGSDSTIPVYFNWSGKVAQGSFVPTETGHHQLNVYCEKQLISECPASFRVNADRTKIVFHGIDKCSVGELKELKVNTREAGGGDIQIEARSPSGRIQNLSTIPRNGNYLANFNPTEVGKWQISVCHEGEHINGSPFHISVFDPTAVQVYGLDGGTVGTGLSFHADATRAGEGQLTCKVNHGARTVSHHILKEKDGLYKIDFTPEGAGTYMVHVYYNGTEVRGSPYSMDILDSSKITVVGDGLSLVPVNKTAHFEVNLHGATKGTVEVEITSPTGRRVPHRILSPNKGINKVEYIPIQTGDHKINVLYGGQLVKGCPFLCKVYDAGSVVVSKMPSYTLVGNEVSFDIDASSAGSGNIEIMVNGGEIACKVQNHGKYRFTASFTPNVAEPHMVEMKFNSVSVVGSPWNISVVDLDKFTASGEGLEFVQVKRKYSFTIHYQGNLSDDLKVKITAPSGRNVPFKRIKEGNDFRVEYTPVEVGDHNIEVRFGNQELNGSPFVAKAYDTSAIKVTPPKDGIVGEGISFLIDVSKAGEGQLEIMVNDGNIPNQVTSDENGVYKMTFIPEKAGTQTVDIIFNKEHHPKSPLTCQAVDLSGSSVTGLKTEHPCNIETFFYVHSDSGNTNLPVNVEVLAPGGNIVPVSVNKLMDGRTSVTFTPTKVGTHTINVTSLGVHIGKSPYKTEVYNAKAARLSKMPLGLLGIPFKFVVFAEEAGEGQVEVSVEAEGKNVKTELTPLDSGSFEVSFNGVGEAIHLINILFNGEYISASPVSVNFVELDKLRIQKPETYSVPCNRQTSFRMTLPPLAVDNLSIKLIGPNGEKVPVKLHAHGGNVYTGDWTPLCTGAYYLEVLYGDMFPVWGSPMTFTAYDSTKVRIRMSERWAEDDRYNMTVDVAEAGPGNLEIVVMCDGETVQAAVEQGGDNLLHVSFDPIKKKNHTVYVSFNGEPVPGSPFIVFMEEEVSTDLNTQFFIVEELQWFLLHALNTFMDPSKIVIKITAPNGERLLADVYPKSGGDYKVEWTPRSPGRHTVDVQYNGRQVEGSPYYVNVFDLKMIRVDNFRHGLVGDVAGFSVDFSQAGSLEHNIRIISPSGGEVTYDTRSLGHMWIDVLYEPEEPGTFQIYITYAGFQLPGCPFRQEISDGGLPTASGDGLYFGQENKISTFHVDVGRRKGNLQVSVDGPNSMAKCNVDPQPDGTYTVTYIPVETGMFDVSVKWNGEEIPGSPYHPRIVDPTKVKIIGGWNQFYDSNERISLTVGELKVLPFDISEAGPGKLRADVSGPGGKISSHIEEQSGGRTLVKFTPEDEGNHYIHLFWSDLSLPNSPYHGYAVPVAMDANKVILTGRGLKEAIVREEAEFVIDGSQAGKGSPEVSLSGVRAEVNVKVISLGNGRYRCHYIPIIPGAYLLHISWNGRQLRGSPYKVNIIGAFYPNKVTVSGDGLMGGILGKEQNILIDTRRAGPGELTAHCMGPHVVAFCELEDRRDGTFRLGVRPQEPGRHVLQIKYGGEHVQGSPFTFKVIQQPDANRVRVTGPGVEHGILANFQSRFIVETRGAGAGQLTVRIRGPKGAFQVEMYRDSQRDRTILCRYDPVETGLYIISVKWSGVDVPGSPFQVHLVDTQQELEQVYSDHAYTVPLHSTKASIRAPQPVNYAQWREEL</sequence>
<dbReference type="InterPro" id="IPR001298">
    <property type="entry name" value="Filamin/ABP280_rpt"/>
</dbReference>
<feature type="repeat" description="Filamin" evidence="4">
    <location>
        <begin position="1507"/>
        <end position="1599"/>
    </location>
</feature>
<feature type="repeat" description="Filamin" evidence="4">
    <location>
        <begin position="1597"/>
        <end position="1698"/>
    </location>
</feature>
<keyword evidence="7" id="KW-1185">Reference proteome</keyword>
<comment type="similarity">
    <text evidence="1">Belongs to the filamin family.</text>
</comment>
<feature type="repeat" description="Filamin" evidence="4">
    <location>
        <begin position="698"/>
        <end position="787"/>
    </location>
</feature>